<keyword evidence="9 11" id="KW-0472">Membrane</keyword>
<feature type="chain" id="PRO_5016390943" evidence="13">
    <location>
        <begin position="25"/>
        <end position="768"/>
    </location>
</feature>
<evidence type="ECO:0000256" key="6">
    <source>
        <dbReference type="ARBA" id="ARBA00023004"/>
    </source>
</evidence>
<evidence type="ECO:0000256" key="1">
    <source>
        <dbReference type="ARBA" id="ARBA00004571"/>
    </source>
</evidence>
<evidence type="ECO:0000256" key="9">
    <source>
        <dbReference type="ARBA" id="ARBA00023136"/>
    </source>
</evidence>
<keyword evidence="2 11" id="KW-0813">Transport</keyword>
<dbReference type="Pfam" id="PF00593">
    <property type="entry name" value="TonB_dep_Rec_b-barrel"/>
    <property type="match status" value="1"/>
</dbReference>
<keyword evidence="4" id="KW-0410">Iron transport</keyword>
<comment type="similarity">
    <text evidence="11 12">Belongs to the TonB-dependent receptor family.</text>
</comment>
<dbReference type="InterPro" id="IPR036942">
    <property type="entry name" value="Beta-barrel_TonB_sf"/>
</dbReference>
<reference evidence="17" key="1">
    <citation type="submission" date="2018-05" db="EMBL/GenBank/DDBJ databases">
        <authorList>
            <person name="Li X."/>
        </authorList>
    </citation>
    <scope>NUCLEOTIDE SEQUENCE [LARGE SCALE GENOMIC DNA]</scope>
    <source>
        <strain evidence="17">LX32</strain>
    </source>
</reference>
<dbReference type="InterPro" id="IPR012910">
    <property type="entry name" value="Plug_dom"/>
</dbReference>
<dbReference type="Gene3D" id="2.40.170.20">
    <property type="entry name" value="TonB-dependent receptor, beta-barrel domain"/>
    <property type="match status" value="1"/>
</dbReference>
<dbReference type="PANTHER" id="PTHR32552:SF81">
    <property type="entry name" value="TONB-DEPENDENT OUTER MEMBRANE RECEPTOR"/>
    <property type="match status" value="1"/>
</dbReference>
<keyword evidence="17" id="KW-1185">Reference proteome</keyword>
<evidence type="ECO:0000256" key="4">
    <source>
        <dbReference type="ARBA" id="ARBA00022496"/>
    </source>
</evidence>
<keyword evidence="13" id="KW-0732">Signal</keyword>
<dbReference type="EMBL" id="QFYQ01000001">
    <property type="protein sequence ID" value="RAK56104.1"/>
    <property type="molecule type" value="Genomic_DNA"/>
</dbReference>
<dbReference type="GO" id="GO:0006826">
    <property type="term" value="P:iron ion transport"/>
    <property type="evidence" value="ECO:0007669"/>
    <property type="project" value="UniProtKB-KW"/>
</dbReference>
<evidence type="ECO:0000256" key="11">
    <source>
        <dbReference type="PROSITE-ProRule" id="PRU01360"/>
    </source>
</evidence>
<name>A0A328ARE7_9CAUL</name>
<keyword evidence="8 12" id="KW-0798">TonB box</keyword>
<comment type="caution">
    <text evidence="16">The sequence shown here is derived from an EMBL/GenBank/DDBJ whole genome shotgun (WGS) entry which is preliminary data.</text>
</comment>
<feature type="signal peptide" evidence="13">
    <location>
        <begin position="1"/>
        <end position="24"/>
    </location>
</feature>
<evidence type="ECO:0000256" key="12">
    <source>
        <dbReference type="RuleBase" id="RU003357"/>
    </source>
</evidence>
<protein>
    <submittedName>
        <fullName evidence="16">TonB-dependent receptor</fullName>
    </submittedName>
</protein>
<dbReference type="InterPro" id="IPR039426">
    <property type="entry name" value="TonB-dep_rcpt-like"/>
</dbReference>
<dbReference type="InterPro" id="IPR000531">
    <property type="entry name" value="Beta-barrel_TonB"/>
</dbReference>
<evidence type="ECO:0000256" key="8">
    <source>
        <dbReference type="ARBA" id="ARBA00023077"/>
    </source>
</evidence>
<dbReference type="GO" id="GO:0009279">
    <property type="term" value="C:cell outer membrane"/>
    <property type="evidence" value="ECO:0007669"/>
    <property type="project" value="UniProtKB-SubCell"/>
</dbReference>
<keyword evidence="5 11" id="KW-0812">Transmembrane</keyword>
<evidence type="ECO:0000256" key="13">
    <source>
        <dbReference type="SAM" id="SignalP"/>
    </source>
</evidence>
<evidence type="ECO:0000256" key="2">
    <source>
        <dbReference type="ARBA" id="ARBA00022448"/>
    </source>
</evidence>
<dbReference type="SUPFAM" id="SSF56935">
    <property type="entry name" value="Porins"/>
    <property type="match status" value="1"/>
</dbReference>
<evidence type="ECO:0000256" key="7">
    <source>
        <dbReference type="ARBA" id="ARBA00023065"/>
    </source>
</evidence>
<gene>
    <name evidence="16" type="ORF">DJ017_17095</name>
</gene>
<dbReference type="Proteomes" id="UP000249254">
    <property type="component" value="Unassembled WGS sequence"/>
</dbReference>
<keyword evidence="6" id="KW-0408">Iron</keyword>
<keyword evidence="3 11" id="KW-1134">Transmembrane beta strand</keyword>
<keyword evidence="16" id="KW-0675">Receptor</keyword>
<dbReference type="AlphaFoldDB" id="A0A328ARE7"/>
<feature type="domain" description="TonB-dependent receptor plug" evidence="15">
    <location>
        <begin position="51"/>
        <end position="159"/>
    </location>
</feature>
<sequence>MKLHHTTSIIALIAGVSLAAPALAASPATSASASNQLEELVVTAQKREMNLQQAPLSITAVSGETLAKDKILNSEDLGHSTVGLTFTQNSPQALELNIRGVVNTRLTAPTADQSVSTFVDEVYVSRSGNLNTAFYDLERIELVRGPQGVLLGKNVTGGAISVISAPPQFDYSGEVAVTLGNYDLKQVSGHVTGPLMSGLAGRLSFQTINHSGYAKDLEHNVDLENLDSTQIRGQLLYKPEGTDFRAHLTVDYDKDTSNGPNRVGMGETTCTTPSQCFAPWYKARLAIAALRGGLSIRESYPTWPLFAGTATPSPQRIEHESTSYILKMEKDVLPNITLTSVSGYRHGQAYTLYDQSGIGPTNPYNVVTPLLFAEPVNFIEHVQQISEEVRLTSHYPNSRFDWILGAYYLHTKVHQFNRFWGESTVLPTLSGESHWDDYGANEDEAVFAQLGYKLTDTLKVEAGVRYTKDKKDGVQTGVAVALGDRLKPNDTAPLTPLTAVPGFSTAYGAKWSKVTPQVTLTWTPTADLMAYATVSAGFKGGGFQNDAPNAFAARQPYRPESLTNYEAGYKWEFLDHRARWNTSVFFMDYTDLQVQRTDGTCLCNVIANAGAAEIKGVETEFQFAPVHAVRLFLGGSTLDAKYTDYVDPVTKVSYNGKFLQRTPRYQVSAGAELTTSALGMEDALHVKLSYKYQGKMSWAPDNVQSEKPYGLLDGRITLAPADKPWSVSVWGRNLADQEYRTNIIDILGDAVSSFGPPRTFGVELSTKF</sequence>
<keyword evidence="7" id="KW-0406">Ion transport</keyword>
<dbReference type="OrthoDB" id="7413795at2"/>
<accession>A0A328ARE7</accession>
<organism evidence="16 17">
    <name type="scientific">Phenylobacterium soli</name>
    <dbReference type="NCBI Taxonomy" id="2170551"/>
    <lineage>
        <taxon>Bacteria</taxon>
        <taxon>Pseudomonadati</taxon>
        <taxon>Pseudomonadota</taxon>
        <taxon>Alphaproteobacteria</taxon>
        <taxon>Caulobacterales</taxon>
        <taxon>Caulobacteraceae</taxon>
        <taxon>Phenylobacterium</taxon>
    </lineage>
</organism>
<evidence type="ECO:0000313" key="17">
    <source>
        <dbReference type="Proteomes" id="UP000249254"/>
    </source>
</evidence>
<dbReference type="PANTHER" id="PTHR32552">
    <property type="entry name" value="FERRICHROME IRON RECEPTOR-RELATED"/>
    <property type="match status" value="1"/>
</dbReference>
<feature type="domain" description="TonB-dependent receptor-like beta-barrel" evidence="14">
    <location>
        <begin position="316"/>
        <end position="734"/>
    </location>
</feature>
<proteinExistence type="inferred from homology"/>
<comment type="subcellular location">
    <subcellularLocation>
        <location evidence="1 11">Cell outer membrane</location>
        <topology evidence="1 11">Multi-pass membrane protein</topology>
    </subcellularLocation>
</comment>
<evidence type="ECO:0000256" key="3">
    <source>
        <dbReference type="ARBA" id="ARBA00022452"/>
    </source>
</evidence>
<evidence type="ECO:0000256" key="5">
    <source>
        <dbReference type="ARBA" id="ARBA00022692"/>
    </source>
</evidence>
<dbReference type="RefSeq" id="WP_111529852.1">
    <property type="nucleotide sequence ID" value="NZ_JBHRSG010000003.1"/>
</dbReference>
<evidence type="ECO:0000256" key="10">
    <source>
        <dbReference type="ARBA" id="ARBA00023237"/>
    </source>
</evidence>
<keyword evidence="10 11" id="KW-0998">Cell outer membrane</keyword>
<dbReference type="Pfam" id="PF07715">
    <property type="entry name" value="Plug"/>
    <property type="match status" value="1"/>
</dbReference>
<evidence type="ECO:0000259" key="14">
    <source>
        <dbReference type="Pfam" id="PF00593"/>
    </source>
</evidence>
<evidence type="ECO:0000259" key="15">
    <source>
        <dbReference type="Pfam" id="PF07715"/>
    </source>
</evidence>
<dbReference type="PROSITE" id="PS52016">
    <property type="entry name" value="TONB_DEPENDENT_REC_3"/>
    <property type="match status" value="1"/>
</dbReference>
<evidence type="ECO:0000313" key="16">
    <source>
        <dbReference type="EMBL" id="RAK56104.1"/>
    </source>
</evidence>